<evidence type="ECO:0000313" key="1">
    <source>
        <dbReference type="EMBL" id="MBB4890995.1"/>
    </source>
</evidence>
<accession>A0A7W7LIQ6</accession>
<sequence length="236" mass="26289">MSHFVQATEAARDAYAHYDPPAMLAVAAEYEGLPEGISAVGQAIRDLVLNTADRYPVDKALAEQLAVVFAHVHAAESKAAEVAHLFRDLHEHDLKRYEEPRPGEHMWNIFERRLDGTYARRPSVFVLACQDIAHTYARNELTRMMNGPSVAAEYEGLPTGLENIAAAIRFLAVKSAEAYPVEKPVAEAVAEVEHQLMRAVSAAQELFPRFRRLHAPDIKRHEAPRNGTVAEAMWDA</sequence>
<organism evidence="1 2">
    <name type="scientific">Streptomyces netropsis</name>
    <name type="common">Streptoverticillium netropsis</name>
    <dbReference type="NCBI Taxonomy" id="55404"/>
    <lineage>
        <taxon>Bacteria</taxon>
        <taxon>Bacillati</taxon>
        <taxon>Actinomycetota</taxon>
        <taxon>Actinomycetes</taxon>
        <taxon>Kitasatosporales</taxon>
        <taxon>Streptomycetaceae</taxon>
        <taxon>Streptomyces</taxon>
    </lineage>
</organism>
<dbReference type="AlphaFoldDB" id="A0A7W7LIQ6"/>
<reference evidence="1 2" key="1">
    <citation type="submission" date="2020-08" db="EMBL/GenBank/DDBJ databases">
        <title>Genomic Encyclopedia of Type Strains, Phase III (KMG-III): the genomes of soil and plant-associated and newly described type strains.</title>
        <authorList>
            <person name="Whitman W."/>
        </authorList>
    </citation>
    <scope>NUCLEOTIDE SEQUENCE [LARGE SCALE GENOMIC DNA]</scope>
    <source>
        <strain evidence="1 2">CECT 3265</strain>
    </source>
</reference>
<dbReference type="Proteomes" id="UP000556436">
    <property type="component" value="Unassembled WGS sequence"/>
</dbReference>
<gene>
    <name evidence="1" type="ORF">FHS38_007089</name>
</gene>
<evidence type="ECO:0000313" key="2">
    <source>
        <dbReference type="Proteomes" id="UP000556436"/>
    </source>
</evidence>
<proteinExistence type="predicted"/>
<protein>
    <submittedName>
        <fullName evidence="1">Uncharacterized protein</fullName>
    </submittedName>
</protein>
<dbReference type="EMBL" id="JACHJG010000038">
    <property type="protein sequence ID" value="MBB4890995.1"/>
    <property type="molecule type" value="Genomic_DNA"/>
</dbReference>
<keyword evidence="2" id="KW-1185">Reference proteome</keyword>
<name>A0A7W7LIQ6_STRNE</name>
<comment type="caution">
    <text evidence="1">The sequence shown here is derived from an EMBL/GenBank/DDBJ whole genome shotgun (WGS) entry which is preliminary data.</text>
</comment>
<dbReference type="RefSeq" id="WP_184740589.1">
    <property type="nucleotide sequence ID" value="NZ_BMRW01000037.1"/>
</dbReference>